<feature type="region of interest" description="Disordered" evidence="3">
    <location>
        <begin position="141"/>
        <end position="195"/>
    </location>
</feature>
<keyword evidence="6" id="KW-1185">Reference proteome</keyword>
<organism evidence="5 6">
    <name type="scientific">Phenylobacterium hankyongense</name>
    <dbReference type="NCBI Taxonomy" id="1813876"/>
    <lineage>
        <taxon>Bacteria</taxon>
        <taxon>Pseudomonadati</taxon>
        <taxon>Pseudomonadota</taxon>
        <taxon>Alphaproteobacteria</taxon>
        <taxon>Caulobacterales</taxon>
        <taxon>Caulobacteraceae</taxon>
        <taxon>Phenylobacterium</taxon>
    </lineage>
</organism>
<keyword evidence="1 2" id="KW-0597">Phosphoprotein</keyword>
<dbReference type="PANTHER" id="PTHR44591:SF3">
    <property type="entry name" value="RESPONSE REGULATORY DOMAIN-CONTAINING PROTEIN"/>
    <property type="match status" value="1"/>
</dbReference>
<proteinExistence type="predicted"/>
<dbReference type="SUPFAM" id="SSF52172">
    <property type="entry name" value="CheY-like"/>
    <property type="match status" value="1"/>
</dbReference>
<dbReference type="EMBL" id="QFYP01000001">
    <property type="protein sequence ID" value="RAK59453.1"/>
    <property type="molecule type" value="Genomic_DNA"/>
</dbReference>
<evidence type="ECO:0000313" key="5">
    <source>
        <dbReference type="EMBL" id="RAK59453.1"/>
    </source>
</evidence>
<reference evidence="6" key="1">
    <citation type="submission" date="2018-05" db="EMBL/GenBank/DDBJ databases">
        <authorList>
            <person name="Li X."/>
        </authorList>
    </citation>
    <scope>NUCLEOTIDE SEQUENCE [LARGE SCALE GENOMIC DNA]</scope>
    <source>
        <strain evidence="6">HKS-05</strain>
    </source>
</reference>
<evidence type="ECO:0000259" key="4">
    <source>
        <dbReference type="PROSITE" id="PS50110"/>
    </source>
</evidence>
<dbReference type="InterPro" id="IPR001789">
    <property type="entry name" value="Sig_transdc_resp-reg_receiver"/>
</dbReference>
<dbReference type="OrthoDB" id="7202050at2"/>
<evidence type="ECO:0000256" key="1">
    <source>
        <dbReference type="ARBA" id="ARBA00022553"/>
    </source>
</evidence>
<dbReference type="Proteomes" id="UP000249842">
    <property type="component" value="Unassembled WGS sequence"/>
</dbReference>
<dbReference type="PROSITE" id="PS50110">
    <property type="entry name" value="RESPONSE_REGULATORY"/>
    <property type="match status" value="1"/>
</dbReference>
<dbReference type="InterPro" id="IPR050595">
    <property type="entry name" value="Bact_response_regulator"/>
</dbReference>
<evidence type="ECO:0000313" key="6">
    <source>
        <dbReference type="Proteomes" id="UP000249842"/>
    </source>
</evidence>
<dbReference type="RefSeq" id="WP_111456746.1">
    <property type="nucleotide sequence ID" value="NZ_QFYP01000001.1"/>
</dbReference>
<name>A0A328AWU7_9CAUL</name>
<dbReference type="Gene3D" id="3.40.50.2300">
    <property type="match status" value="1"/>
</dbReference>
<evidence type="ECO:0000256" key="3">
    <source>
        <dbReference type="SAM" id="MobiDB-lite"/>
    </source>
</evidence>
<sequence>MSELRLNLTKASVLLVQHSLTELDILGQVFIGFGVKSIRKCQAIDEAGEAVRRTPFDLIIVDCDLPAGQGFTFVSAIRRMEDNPNRLAPILLISGHTAPGAVTRARDSGANFVVAKPITPKVMFDRVMWLARETRQFVDSEGYAGPDRRHKSFGPPPGQKGRRCDDLSAEVGRPVGPDLSQSDIDALFNPKRAVA</sequence>
<comment type="caution">
    <text evidence="5">The sequence shown here is derived from an EMBL/GenBank/DDBJ whole genome shotgun (WGS) entry which is preliminary data.</text>
</comment>
<dbReference type="GO" id="GO:0000160">
    <property type="term" value="P:phosphorelay signal transduction system"/>
    <property type="evidence" value="ECO:0007669"/>
    <property type="project" value="InterPro"/>
</dbReference>
<evidence type="ECO:0000256" key="2">
    <source>
        <dbReference type="PROSITE-ProRule" id="PRU00169"/>
    </source>
</evidence>
<dbReference type="SMART" id="SM00448">
    <property type="entry name" value="REC"/>
    <property type="match status" value="1"/>
</dbReference>
<gene>
    <name evidence="5" type="ORF">DJ021_06360</name>
</gene>
<feature type="modified residue" description="4-aspartylphosphate" evidence="2">
    <location>
        <position position="62"/>
    </location>
</feature>
<dbReference type="AlphaFoldDB" id="A0A328AWU7"/>
<accession>A0A328AWU7</accession>
<dbReference type="PANTHER" id="PTHR44591">
    <property type="entry name" value="STRESS RESPONSE REGULATOR PROTEIN 1"/>
    <property type="match status" value="1"/>
</dbReference>
<feature type="domain" description="Response regulatory" evidence="4">
    <location>
        <begin position="12"/>
        <end position="131"/>
    </location>
</feature>
<protein>
    <submittedName>
        <fullName evidence="5">Response regulator</fullName>
    </submittedName>
</protein>
<dbReference type="InterPro" id="IPR011006">
    <property type="entry name" value="CheY-like_superfamily"/>
</dbReference>
<dbReference type="Pfam" id="PF00072">
    <property type="entry name" value="Response_reg"/>
    <property type="match status" value="1"/>
</dbReference>